<feature type="transmembrane region" description="Helical" evidence="7">
    <location>
        <begin position="283"/>
        <end position="299"/>
    </location>
</feature>
<evidence type="ECO:0000256" key="2">
    <source>
        <dbReference type="ARBA" id="ARBA00004818"/>
    </source>
</evidence>
<proteinExistence type="inferred from homology"/>
<dbReference type="RefSeq" id="WP_025833675.1">
    <property type="nucleotide sequence ID" value="NZ_FQZN01000040.1"/>
</dbReference>
<dbReference type="InterPro" id="IPR023198">
    <property type="entry name" value="PGP-like_dom2"/>
</dbReference>
<dbReference type="EC" id="3.1.3.18" evidence="4"/>
<dbReference type="InterPro" id="IPR006439">
    <property type="entry name" value="HAD-SF_hydro_IA"/>
</dbReference>
<dbReference type="SFLD" id="SFLDS00003">
    <property type="entry name" value="Haloacid_Dehalogenase"/>
    <property type="match status" value="1"/>
</dbReference>
<keyword evidence="7" id="KW-0812">Transmembrane</keyword>
<feature type="transmembrane region" description="Helical" evidence="7">
    <location>
        <begin position="677"/>
        <end position="694"/>
    </location>
</feature>
<evidence type="ECO:0000313" key="8">
    <source>
        <dbReference type="EMBL" id="SHJ61283.1"/>
    </source>
</evidence>
<dbReference type="PANTHER" id="PTHR43434">
    <property type="entry name" value="PHOSPHOGLYCOLATE PHOSPHATASE"/>
    <property type="match status" value="1"/>
</dbReference>
<comment type="catalytic activity">
    <reaction evidence="1">
        <text>2-phosphoglycolate + H2O = glycolate + phosphate</text>
        <dbReference type="Rhea" id="RHEA:14369"/>
        <dbReference type="ChEBI" id="CHEBI:15377"/>
        <dbReference type="ChEBI" id="CHEBI:29805"/>
        <dbReference type="ChEBI" id="CHEBI:43474"/>
        <dbReference type="ChEBI" id="CHEBI:58033"/>
        <dbReference type="EC" id="3.1.3.18"/>
    </reaction>
</comment>
<dbReference type="Pfam" id="PF13419">
    <property type="entry name" value="HAD_2"/>
    <property type="match status" value="1"/>
</dbReference>
<dbReference type="InterPro" id="IPR036412">
    <property type="entry name" value="HAD-like_sf"/>
</dbReference>
<organism evidence="8 9">
    <name type="scientific">Bacteroides stercorirosoris</name>
    <dbReference type="NCBI Taxonomy" id="871324"/>
    <lineage>
        <taxon>Bacteria</taxon>
        <taxon>Pseudomonadati</taxon>
        <taxon>Bacteroidota</taxon>
        <taxon>Bacteroidia</taxon>
        <taxon>Bacteroidales</taxon>
        <taxon>Bacteroidaceae</taxon>
        <taxon>Bacteroides</taxon>
    </lineage>
</organism>
<dbReference type="GO" id="GO:0008967">
    <property type="term" value="F:phosphoglycolate phosphatase activity"/>
    <property type="evidence" value="ECO:0007669"/>
    <property type="project" value="UniProtKB-EC"/>
</dbReference>
<evidence type="ECO:0000256" key="3">
    <source>
        <dbReference type="ARBA" id="ARBA00006171"/>
    </source>
</evidence>
<dbReference type="NCBIfam" id="TIGR01549">
    <property type="entry name" value="HAD-SF-IA-v1"/>
    <property type="match status" value="1"/>
</dbReference>
<protein>
    <recommendedName>
        <fullName evidence="4">phosphoglycolate phosphatase</fullName>
        <ecNumber evidence="4">3.1.3.18</ecNumber>
    </recommendedName>
</protein>
<keyword evidence="7" id="KW-1133">Transmembrane helix</keyword>
<feature type="coiled-coil region" evidence="5">
    <location>
        <begin position="454"/>
        <end position="551"/>
    </location>
</feature>
<evidence type="ECO:0000256" key="7">
    <source>
        <dbReference type="SAM" id="Phobius"/>
    </source>
</evidence>
<dbReference type="Gene3D" id="3.40.50.1000">
    <property type="entry name" value="HAD superfamily/HAD-like"/>
    <property type="match status" value="1"/>
</dbReference>
<feature type="transmembrane region" description="Helical" evidence="7">
    <location>
        <begin position="261"/>
        <end position="277"/>
    </location>
</feature>
<dbReference type="eggNOG" id="COG1566">
    <property type="taxonomic scope" value="Bacteria"/>
</dbReference>
<dbReference type="SFLD" id="SFLDG01129">
    <property type="entry name" value="C1.5:_HAD__Beta-PGM__Phosphata"/>
    <property type="match status" value="1"/>
</dbReference>
<evidence type="ECO:0000256" key="1">
    <source>
        <dbReference type="ARBA" id="ARBA00000830"/>
    </source>
</evidence>
<feature type="compositionally biased region" description="Low complexity" evidence="6">
    <location>
        <begin position="236"/>
        <end position="254"/>
    </location>
</feature>
<feature type="transmembrane region" description="Helical" evidence="7">
    <location>
        <begin position="651"/>
        <end position="671"/>
    </location>
</feature>
<dbReference type="SUPFAM" id="SSF56784">
    <property type="entry name" value="HAD-like"/>
    <property type="match status" value="1"/>
</dbReference>
<evidence type="ECO:0000256" key="4">
    <source>
        <dbReference type="ARBA" id="ARBA00013078"/>
    </source>
</evidence>
<keyword evidence="5" id="KW-0175">Coiled coil</keyword>
<evidence type="ECO:0000256" key="5">
    <source>
        <dbReference type="SAM" id="Coils"/>
    </source>
</evidence>
<dbReference type="eggNOG" id="COG0546">
    <property type="taxonomic scope" value="Bacteria"/>
</dbReference>
<sequence>MSYTTYLFDFDYTLADSSRGIVTCFRNVLNQHGYNDVTDEAIKRTIGKTLEESFSILTGVTDADQLESFKNEYRKEADTHMTINTVLFLETKSVLLALKDAGAFIGIISTKYRFRIKELVDQHFPGNFFNIIVGGEDVKAAKPSPEGLLLAIKELHITKAETLYIGDSTIDAATAKAAGVNFAGVTHGVTTAEELSKYPHWKIMSSLEELLESDDQPTNNKPSADEKYPVTDKAISPVPASSTSSASASGTPSGPRRRKMINIWQILILAVLLWLSFEEGENSNVFMWAFLLVLWYILTTRRIVPDRVLDFISPWWTPCKVRLRALRIKMIRGKQVPVASKESNTCLNCGTVYTGSYCNRCGQSCNTPRYRLSNAFRNILGGFTNIDNGFGRTLLDLLYRPGYMMKDFIAGKRILYFRPFQTLFVLAALYIMAVQLVDPDALKEKKKASPETQRQEIMAAREQLQQRIEIAEDSTTKEMLSIAIEKLNNKLEDIEVEDSTEIQKKGLLIAREQLQKQLQKQLKKAKNPTQKEALEQTIEGIDQSLDKRKAESNTKKPNIVIKTGDDDNEDLIDEFVESSLSVSNKLEKVVQNTPFLQKVWNLLHSWGHGNKAFRIIATLPLFALATLMAFRRKKNKIRYNLTEHVFMQAYIACQILLLSIIVLPFNGSAAVNNLYELPILVIFALFCLDYKQLYGYSWWRSFWTTLLMFLYSLILVILFAIVVVGLLIAAVYILETIL</sequence>
<feature type="transmembrane region" description="Helical" evidence="7">
    <location>
        <begin position="706"/>
        <end position="734"/>
    </location>
</feature>
<keyword evidence="7" id="KW-0472">Membrane</keyword>
<dbReference type="GeneID" id="92714386"/>
<feature type="transmembrane region" description="Helical" evidence="7">
    <location>
        <begin position="415"/>
        <end position="437"/>
    </location>
</feature>
<comment type="similarity">
    <text evidence="3">Belongs to the HAD-like hydrolase superfamily. CbbY/CbbZ/Gph/YieH family.</text>
</comment>
<evidence type="ECO:0000313" key="9">
    <source>
        <dbReference type="Proteomes" id="UP000184192"/>
    </source>
</evidence>
<dbReference type="InterPro" id="IPR041492">
    <property type="entry name" value="HAD_2"/>
</dbReference>
<evidence type="ECO:0000256" key="6">
    <source>
        <dbReference type="SAM" id="MobiDB-lite"/>
    </source>
</evidence>
<dbReference type="GO" id="GO:0006281">
    <property type="term" value="P:DNA repair"/>
    <property type="evidence" value="ECO:0007669"/>
    <property type="project" value="TreeGrafter"/>
</dbReference>
<dbReference type="InterPro" id="IPR023214">
    <property type="entry name" value="HAD_sf"/>
</dbReference>
<name>A0A1M6KQN1_9BACE</name>
<comment type="pathway">
    <text evidence="2">Organic acid metabolism; glycolate biosynthesis; glycolate from 2-phosphoglycolate: step 1/1.</text>
</comment>
<dbReference type="Gene3D" id="1.10.150.240">
    <property type="entry name" value="Putative phosphatase, domain 2"/>
    <property type="match status" value="1"/>
</dbReference>
<feature type="region of interest" description="Disordered" evidence="6">
    <location>
        <begin position="235"/>
        <end position="255"/>
    </location>
</feature>
<reference evidence="9" key="1">
    <citation type="submission" date="2016-11" db="EMBL/GenBank/DDBJ databases">
        <authorList>
            <person name="Varghese N."/>
            <person name="Submissions S."/>
        </authorList>
    </citation>
    <scope>NUCLEOTIDE SEQUENCE [LARGE SCALE GENOMIC DNA]</scope>
    <source>
        <strain evidence="9">DSM 26884</strain>
    </source>
</reference>
<dbReference type="GO" id="GO:0005829">
    <property type="term" value="C:cytosol"/>
    <property type="evidence" value="ECO:0007669"/>
    <property type="project" value="TreeGrafter"/>
</dbReference>
<dbReference type="InterPro" id="IPR050155">
    <property type="entry name" value="HAD-like_hydrolase_sf"/>
</dbReference>
<dbReference type="PANTHER" id="PTHR43434:SF1">
    <property type="entry name" value="PHOSPHOGLYCOLATE PHOSPHATASE"/>
    <property type="match status" value="1"/>
</dbReference>
<keyword evidence="9" id="KW-1185">Reference proteome</keyword>
<feature type="transmembrane region" description="Helical" evidence="7">
    <location>
        <begin position="612"/>
        <end position="630"/>
    </location>
</feature>
<dbReference type="InterPro" id="IPR022134">
    <property type="entry name" value="DUF3667"/>
</dbReference>
<dbReference type="Proteomes" id="UP000184192">
    <property type="component" value="Unassembled WGS sequence"/>
</dbReference>
<gene>
    <name evidence="8" type="ORF">SAMN05444350_14010</name>
</gene>
<dbReference type="EMBL" id="FQZN01000040">
    <property type="protein sequence ID" value="SHJ61283.1"/>
    <property type="molecule type" value="Genomic_DNA"/>
</dbReference>
<dbReference type="AlphaFoldDB" id="A0A1M6KQN1"/>
<accession>A0A1M6KQN1</accession>
<dbReference type="Pfam" id="PF12412">
    <property type="entry name" value="DUF3667"/>
    <property type="match status" value="1"/>
</dbReference>